<keyword evidence="5" id="KW-1185">Reference proteome</keyword>
<keyword evidence="3" id="KW-0378">Hydrolase</keyword>
<organism evidence="4 5">
    <name type="scientific">Asticcacaulis currens</name>
    <dbReference type="NCBI Taxonomy" id="2984210"/>
    <lineage>
        <taxon>Bacteria</taxon>
        <taxon>Pseudomonadati</taxon>
        <taxon>Pseudomonadota</taxon>
        <taxon>Alphaproteobacteria</taxon>
        <taxon>Caulobacterales</taxon>
        <taxon>Caulobacteraceae</taxon>
        <taxon>Asticcacaulis</taxon>
    </lineage>
</organism>
<evidence type="ECO:0000256" key="3">
    <source>
        <dbReference type="RuleBase" id="RU363015"/>
    </source>
</evidence>
<gene>
    <name evidence="4" type="ORF">PQU94_03905</name>
</gene>
<dbReference type="PANTHER" id="PTHR31223:SF70">
    <property type="entry name" value="LOG FAMILY PROTEIN YJL055W"/>
    <property type="match status" value="1"/>
</dbReference>
<dbReference type="EMBL" id="JAQQKW010000002">
    <property type="protein sequence ID" value="MDC7693425.1"/>
    <property type="molecule type" value="Genomic_DNA"/>
</dbReference>
<accession>A0ABT5IB55</accession>
<dbReference type="InterPro" id="IPR005269">
    <property type="entry name" value="LOG"/>
</dbReference>
<dbReference type="NCBIfam" id="TIGR00730">
    <property type="entry name" value="Rossman fold protein, TIGR00730 family"/>
    <property type="match status" value="1"/>
</dbReference>
<comment type="similarity">
    <text evidence="2 3">Belongs to the LOG family.</text>
</comment>
<dbReference type="RefSeq" id="WP_272740192.1">
    <property type="nucleotide sequence ID" value="NZ_JAQQKW010000002.1"/>
</dbReference>
<evidence type="ECO:0000256" key="2">
    <source>
        <dbReference type="ARBA" id="ARBA00006763"/>
    </source>
</evidence>
<dbReference type="InterPro" id="IPR031100">
    <property type="entry name" value="LOG_fam"/>
</dbReference>
<evidence type="ECO:0000313" key="4">
    <source>
        <dbReference type="EMBL" id="MDC7693425.1"/>
    </source>
</evidence>
<reference evidence="4 5" key="1">
    <citation type="submission" date="2023-01" db="EMBL/GenBank/DDBJ databases">
        <title>Novel species of the genus Asticcacaulis isolated from rivers.</title>
        <authorList>
            <person name="Lu H."/>
        </authorList>
    </citation>
    <scope>NUCLEOTIDE SEQUENCE [LARGE SCALE GENOMIC DNA]</scope>
    <source>
        <strain evidence="4 5">DXS10W</strain>
    </source>
</reference>
<comment type="caution">
    <text evidence="4">The sequence shown here is derived from an EMBL/GenBank/DDBJ whole genome shotgun (WGS) entry which is preliminary data.</text>
</comment>
<dbReference type="PANTHER" id="PTHR31223">
    <property type="entry name" value="LOG FAMILY PROTEIN YJL055W"/>
    <property type="match status" value="1"/>
</dbReference>
<name>A0ABT5IB55_9CAUL</name>
<dbReference type="SUPFAM" id="SSF102405">
    <property type="entry name" value="MCP/YpsA-like"/>
    <property type="match status" value="1"/>
</dbReference>
<keyword evidence="3" id="KW-0203">Cytokinin biosynthesis</keyword>
<comment type="catalytic activity">
    <reaction evidence="1">
        <text>AMP + H2O = D-ribose 5-phosphate + adenine</text>
        <dbReference type="Rhea" id="RHEA:20129"/>
        <dbReference type="ChEBI" id="CHEBI:15377"/>
        <dbReference type="ChEBI" id="CHEBI:16708"/>
        <dbReference type="ChEBI" id="CHEBI:78346"/>
        <dbReference type="ChEBI" id="CHEBI:456215"/>
        <dbReference type="EC" id="3.2.2.4"/>
    </reaction>
</comment>
<protein>
    <recommendedName>
        <fullName evidence="3">Cytokinin riboside 5'-monophosphate phosphoribohydrolase</fullName>
        <ecNumber evidence="3">3.2.2.n1</ecNumber>
    </recommendedName>
</protein>
<dbReference type="Gene3D" id="3.40.50.450">
    <property type="match status" value="1"/>
</dbReference>
<evidence type="ECO:0000313" key="5">
    <source>
        <dbReference type="Proteomes" id="UP001216595"/>
    </source>
</evidence>
<evidence type="ECO:0000256" key="1">
    <source>
        <dbReference type="ARBA" id="ARBA00000274"/>
    </source>
</evidence>
<dbReference type="Proteomes" id="UP001216595">
    <property type="component" value="Unassembled WGS sequence"/>
</dbReference>
<dbReference type="Pfam" id="PF03641">
    <property type="entry name" value="Lysine_decarbox"/>
    <property type="match status" value="1"/>
</dbReference>
<dbReference type="EC" id="3.2.2.n1" evidence="3"/>
<sequence>MPDSVSAAAQRPIVSVCIYCGSSDAVDQRYKDEARQLGGILAAGNLRLVYGGGGVGLMGEAARGAYEAGGKVLGIMPQFLRTKERLLDEVETIVVQSMHERKMMMFEEADAFVVLPGGVGTLEEVIELLSWRRLDLHKKPIIFLNSGGFWQPFFDLVDFTVGKGFTPEAFRRTYKSVDTVEEVLGAIEDLASYDEEIDTRRVL</sequence>
<proteinExistence type="inferred from homology"/>